<dbReference type="EMBL" id="CP000859">
    <property type="protein sequence ID" value="ABW66339.1"/>
    <property type="molecule type" value="Genomic_DNA"/>
</dbReference>
<evidence type="ECO:0000313" key="2">
    <source>
        <dbReference type="Proteomes" id="UP000008561"/>
    </source>
</evidence>
<name>A8ZU27_DESOH</name>
<sequence>MSNPAVITLAELQGGLAGLDRLQIEDNIGEAIHLHIGPVRLDFTITDFLDLAEGMKKALDATGRFSPYTAEQFDPMFLLTCGSLLAHLEGIDIEERYIDDLRCIVYRSRRLGIYTVKPVKQTPAYRFLATGDEKFLCYEQKSYLGMNNKERLVQVVANIENFGYPREGRHIILFKGQSIVRDGQHRLAALRHRYGNMKIPVMVFRFSPKATTHLKPWQPYIGIVFRLGRICGSRMNNRLKKINKFFKSPP</sequence>
<dbReference type="AlphaFoldDB" id="A8ZU27"/>
<dbReference type="OrthoDB" id="9797795at2"/>
<dbReference type="RefSeq" id="WP_012173958.1">
    <property type="nucleotide sequence ID" value="NC_009943.1"/>
</dbReference>
<gene>
    <name evidence="1" type="ordered locus">Dole_0529</name>
</gene>
<dbReference type="STRING" id="96561.Dole_0529"/>
<reference evidence="1 2" key="1">
    <citation type="submission" date="2007-10" db="EMBL/GenBank/DDBJ databases">
        <title>Complete sequence of Desulfococcus oleovorans Hxd3.</title>
        <authorList>
            <consortium name="US DOE Joint Genome Institute"/>
            <person name="Copeland A."/>
            <person name="Lucas S."/>
            <person name="Lapidus A."/>
            <person name="Barry K."/>
            <person name="Glavina del Rio T."/>
            <person name="Dalin E."/>
            <person name="Tice H."/>
            <person name="Pitluck S."/>
            <person name="Kiss H."/>
            <person name="Brettin T."/>
            <person name="Bruce D."/>
            <person name="Detter J.C."/>
            <person name="Han C."/>
            <person name="Schmutz J."/>
            <person name="Larimer F."/>
            <person name="Land M."/>
            <person name="Hauser L."/>
            <person name="Kyrpides N."/>
            <person name="Kim E."/>
            <person name="Wawrik B."/>
            <person name="Richardson P."/>
        </authorList>
    </citation>
    <scope>NUCLEOTIDE SEQUENCE [LARGE SCALE GENOMIC DNA]</scope>
    <source>
        <strain evidence="2">DSM 6200 / JCM 39069 / Hxd3</strain>
    </source>
</reference>
<proteinExistence type="predicted"/>
<dbReference type="HOGENOM" id="CLU_1150895_0_0_7"/>
<dbReference type="eggNOG" id="ENOG5032XZ9">
    <property type="taxonomic scope" value="Bacteria"/>
</dbReference>
<keyword evidence="2" id="KW-1185">Reference proteome</keyword>
<accession>A8ZU27</accession>
<organism evidence="1 2">
    <name type="scientific">Desulfosudis oleivorans (strain DSM 6200 / JCM 39069 / Hxd3)</name>
    <name type="common">Desulfococcus oleovorans</name>
    <dbReference type="NCBI Taxonomy" id="96561"/>
    <lineage>
        <taxon>Bacteria</taxon>
        <taxon>Pseudomonadati</taxon>
        <taxon>Thermodesulfobacteriota</taxon>
        <taxon>Desulfobacteria</taxon>
        <taxon>Desulfobacterales</taxon>
        <taxon>Desulfosudaceae</taxon>
        <taxon>Desulfosudis</taxon>
    </lineage>
</organism>
<dbReference type="Proteomes" id="UP000008561">
    <property type="component" value="Chromosome"/>
</dbReference>
<protein>
    <submittedName>
        <fullName evidence="1">Uncharacterized protein</fullName>
    </submittedName>
</protein>
<dbReference type="KEGG" id="dol:Dole_0529"/>
<evidence type="ECO:0000313" key="1">
    <source>
        <dbReference type="EMBL" id="ABW66339.1"/>
    </source>
</evidence>